<dbReference type="Pfam" id="PF13412">
    <property type="entry name" value="HTH_24"/>
    <property type="match status" value="1"/>
</dbReference>
<proteinExistence type="predicted"/>
<accession>A0A9P0D6Z8</accession>
<protein>
    <recommendedName>
        <fullName evidence="3">Transposase</fullName>
    </recommendedName>
</protein>
<dbReference type="AlphaFoldDB" id="A0A9P0D6Z8"/>
<dbReference type="Proteomes" id="UP001153636">
    <property type="component" value="Chromosome 9"/>
</dbReference>
<dbReference type="OrthoDB" id="9989144at2759"/>
<reference evidence="1" key="1">
    <citation type="submission" date="2022-01" db="EMBL/GenBank/DDBJ databases">
        <authorList>
            <person name="King R."/>
        </authorList>
    </citation>
    <scope>NUCLEOTIDE SEQUENCE</scope>
</reference>
<dbReference type="PANTHER" id="PTHR47326:SF1">
    <property type="entry name" value="HTH PSQ-TYPE DOMAIN-CONTAINING PROTEIN"/>
    <property type="match status" value="1"/>
</dbReference>
<evidence type="ECO:0000313" key="2">
    <source>
        <dbReference type="Proteomes" id="UP001153636"/>
    </source>
</evidence>
<dbReference type="EMBL" id="OV651821">
    <property type="protein sequence ID" value="CAH1115337.1"/>
    <property type="molecule type" value="Genomic_DNA"/>
</dbReference>
<evidence type="ECO:0000313" key="1">
    <source>
        <dbReference type="EMBL" id="CAH1115337.1"/>
    </source>
</evidence>
<evidence type="ECO:0008006" key="3">
    <source>
        <dbReference type="Google" id="ProtNLM"/>
    </source>
</evidence>
<keyword evidence="2" id="KW-1185">Reference proteome</keyword>
<dbReference type="Gene3D" id="1.10.10.60">
    <property type="entry name" value="Homeodomain-like"/>
    <property type="match status" value="1"/>
</dbReference>
<dbReference type="PANTHER" id="PTHR47326">
    <property type="entry name" value="TRANSPOSABLE ELEMENT TC3 TRANSPOSASE-LIKE PROTEIN"/>
    <property type="match status" value="1"/>
</dbReference>
<name>A0A9P0D6Z8_9CUCU</name>
<organism evidence="1 2">
    <name type="scientific">Psylliodes chrysocephalus</name>
    <dbReference type="NCBI Taxonomy" id="3402493"/>
    <lineage>
        <taxon>Eukaryota</taxon>
        <taxon>Metazoa</taxon>
        <taxon>Ecdysozoa</taxon>
        <taxon>Arthropoda</taxon>
        <taxon>Hexapoda</taxon>
        <taxon>Insecta</taxon>
        <taxon>Pterygota</taxon>
        <taxon>Neoptera</taxon>
        <taxon>Endopterygota</taxon>
        <taxon>Coleoptera</taxon>
        <taxon>Polyphaga</taxon>
        <taxon>Cucujiformia</taxon>
        <taxon>Chrysomeloidea</taxon>
        <taxon>Chrysomelidae</taxon>
        <taxon>Galerucinae</taxon>
        <taxon>Alticini</taxon>
        <taxon>Psylliodes</taxon>
    </lineage>
</organism>
<gene>
    <name evidence="1" type="ORF">PSYICH_LOCUS15244</name>
</gene>
<sequence length="103" mass="12281">MEEQVLNEIEESPTTSTRKIAQTLHISHSTVWNILKRNLLYPYHIQGVQALLPDDFPRRVALCHWMQERMRQDALFLRKILFTDEANFSRDAIMKFPQQSHME</sequence>